<dbReference type="InterPro" id="IPR015947">
    <property type="entry name" value="PUA-like_sf"/>
</dbReference>
<feature type="region of interest" description="Disordered" evidence="9">
    <location>
        <begin position="528"/>
        <end position="580"/>
    </location>
</feature>
<gene>
    <name evidence="14" type="ORF">ACJIZ3_001540</name>
</gene>
<reference evidence="14 15" key="1">
    <citation type="submission" date="2024-12" db="EMBL/GenBank/DDBJ databases">
        <title>The unique morphological basis and parallel evolutionary history of personate flowers in Penstemon.</title>
        <authorList>
            <person name="Depatie T.H."/>
            <person name="Wessinger C.A."/>
        </authorList>
    </citation>
    <scope>NUCLEOTIDE SEQUENCE [LARGE SCALE GENOMIC DNA]</scope>
    <source>
        <strain evidence="14">WTNN_2</strain>
        <tissue evidence="14">Leaf</tissue>
    </source>
</reference>
<dbReference type="InterPro" id="IPR025794">
    <property type="entry name" value="H3-K9-MeTrfase_plant"/>
</dbReference>
<evidence type="ECO:0000256" key="5">
    <source>
        <dbReference type="ARBA" id="ARBA00022691"/>
    </source>
</evidence>
<keyword evidence="7 8" id="KW-0539">Nucleus</keyword>
<dbReference type="SUPFAM" id="SSF88697">
    <property type="entry name" value="PUA domain-like"/>
    <property type="match status" value="1"/>
</dbReference>
<evidence type="ECO:0000313" key="14">
    <source>
        <dbReference type="EMBL" id="KAL3844137.1"/>
    </source>
</evidence>
<evidence type="ECO:0000256" key="7">
    <source>
        <dbReference type="ARBA" id="ARBA00023242"/>
    </source>
</evidence>
<dbReference type="SUPFAM" id="SSF82199">
    <property type="entry name" value="SET domain"/>
    <property type="match status" value="1"/>
</dbReference>
<dbReference type="Pfam" id="PF05033">
    <property type="entry name" value="Pre-SET"/>
    <property type="match status" value="1"/>
</dbReference>
<dbReference type="InterPro" id="IPR036987">
    <property type="entry name" value="SRA-YDG_sf"/>
</dbReference>
<dbReference type="GO" id="GO:0006325">
    <property type="term" value="P:chromatin organization"/>
    <property type="evidence" value="ECO:0007669"/>
    <property type="project" value="UniProtKB-KW"/>
</dbReference>
<feature type="region of interest" description="Disordered" evidence="9">
    <location>
        <begin position="454"/>
        <end position="506"/>
    </location>
</feature>
<dbReference type="PANTHER" id="PTHR45660">
    <property type="entry name" value="HISTONE-LYSINE N-METHYLTRANSFERASE SETMAR"/>
    <property type="match status" value="1"/>
</dbReference>
<dbReference type="InterPro" id="IPR003105">
    <property type="entry name" value="SRA_YDG"/>
</dbReference>
<keyword evidence="4" id="KW-0808">Transferase</keyword>
<comment type="caution">
    <text evidence="14">The sequence shown here is derived from an EMBL/GenBank/DDBJ whole genome shotgun (WGS) entry which is preliminary data.</text>
</comment>
<dbReference type="InterPro" id="IPR003616">
    <property type="entry name" value="Post-SET_dom"/>
</dbReference>
<feature type="compositionally biased region" description="Basic and acidic residues" evidence="9">
    <location>
        <begin position="481"/>
        <end position="500"/>
    </location>
</feature>
<dbReference type="InterPro" id="IPR007728">
    <property type="entry name" value="Pre-SET_dom"/>
</dbReference>
<evidence type="ECO:0000259" key="11">
    <source>
        <dbReference type="PROSITE" id="PS50867"/>
    </source>
</evidence>
<dbReference type="PANTHER" id="PTHR45660:SF46">
    <property type="entry name" value="HISTONE-LYSINE N-METHYLTRANSFERASE, H3 LYSINE-9 SPECIFIC SUVH6"/>
    <property type="match status" value="1"/>
</dbReference>
<dbReference type="Pfam" id="PF00856">
    <property type="entry name" value="SET"/>
    <property type="match status" value="1"/>
</dbReference>
<feature type="region of interest" description="Disordered" evidence="9">
    <location>
        <begin position="681"/>
        <end position="717"/>
    </location>
</feature>
<feature type="domain" description="SET" evidence="10">
    <location>
        <begin position="1109"/>
        <end position="1243"/>
    </location>
</feature>
<feature type="region of interest" description="Disordered" evidence="9">
    <location>
        <begin position="1"/>
        <end position="42"/>
    </location>
</feature>
<keyword evidence="3" id="KW-0489">Methyltransferase</keyword>
<evidence type="ECO:0000256" key="2">
    <source>
        <dbReference type="ARBA" id="ARBA00022454"/>
    </source>
</evidence>
<evidence type="ECO:0000259" key="10">
    <source>
        <dbReference type="PROSITE" id="PS50280"/>
    </source>
</evidence>
<evidence type="ECO:0000256" key="3">
    <source>
        <dbReference type="ARBA" id="ARBA00022603"/>
    </source>
</evidence>
<proteinExistence type="predicted"/>
<feature type="compositionally biased region" description="Basic residues" evidence="9">
    <location>
        <begin position="541"/>
        <end position="553"/>
    </location>
</feature>
<evidence type="ECO:0000256" key="8">
    <source>
        <dbReference type="PROSITE-ProRule" id="PRU00358"/>
    </source>
</evidence>
<accession>A0ABD3U4Z5</accession>
<dbReference type="Proteomes" id="UP001634393">
    <property type="component" value="Unassembled WGS sequence"/>
</dbReference>
<dbReference type="Gene3D" id="2.30.280.10">
    <property type="entry name" value="SRA-YDG"/>
    <property type="match status" value="1"/>
</dbReference>
<evidence type="ECO:0000256" key="4">
    <source>
        <dbReference type="ARBA" id="ARBA00022679"/>
    </source>
</evidence>
<name>A0ABD3U4Z5_9LAMI</name>
<feature type="domain" description="YDG" evidence="13">
    <location>
        <begin position="824"/>
        <end position="976"/>
    </location>
</feature>
<evidence type="ECO:0000256" key="9">
    <source>
        <dbReference type="SAM" id="MobiDB-lite"/>
    </source>
</evidence>
<evidence type="ECO:0000256" key="1">
    <source>
        <dbReference type="ARBA" id="ARBA00004286"/>
    </source>
</evidence>
<evidence type="ECO:0000259" key="13">
    <source>
        <dbReference type="PROSITE" id="PS51015"/>
    </source>
</evidence>
<keyword evidence="6" id="KW-0156">Chromatin regulator</keyword>
<dbReference type="GO" id="GO:0032259">
    <property type="term" value="P:methylation"/>
    <property type="evidence" value="ECO:0007669"/>
    <property type="project" value="UniProtKB-KW"/>
</dbReference>
<dbReference type="InterPro" id="IPR046341">
    <property type="entry name" value="SET_dom_sf"/>
</dbReference>
<dbReference type="SMART" id="SM00466">
    <property type="entry name" value="SRA"/>
    <property type="match status" value="1"/>
</dbReference>
<dbReference type="GO" id="GO:0005634">
    <property type="term" value="C:nucleus"/>
    <property type="evidence" value="ECO:0007669"/>
    <property type="project" value="UniProtKB-SubCell"/>
</dbReference>
<dbReference type="InterPro" id="IPR001214">
    <property type="entry name" value="SET_dom"/>
</dbReference>
<dbReference type="PROSITE" id="PS51575">
    <property type="entry name" value="SAM_MT43_SUVAR39_2"/>
    <property type="match status" value="1"/>
</dbReference>
<dbReference type="PROSITE" id="PS50868">
    <property type="entry name" value="POST_SET"/>
    <property type="match status" value="1"/>
</dbReference>
<dbReference type="EMBL" id="JBJXBP010000002">
    <property type="protein sequence ID" value="KAL3844137.1"/>
    <property type="molecule type" value="Genomic_DNA"/>
</dbReference>
<protein>
    <submittedName>
        <fullName evidence="14">Uncharacterized protein</fullName>
    </submittedName>
</protein>
<feature type="domain" description="Post-SET" evidence="12">
    <location>
        <begin position="1257"/>
        <end position="1273"/>
    </location>
</feature>
<keyword evidence="15" id="KW-1185">Reference proteome</keyword>
<evidence type="ECO:0000313" key="15">
    <source>
        <dbReference type="Proteomes" id="UP001634393"/>
    </source>
</evidence>
<dbReference type="SMART" id="SM00468">
    <property type="entry name" value="PreSET"/>
    <property type="match status" value="1"/>
</dbReference>
<feature type="compositionally biased region" description="Polar residues" evidence="9">
    <location>
        <begin position="1"/>
        <end position="12"/>
    </location>
</feature>
<dbReference type="Pfam" id="PF02182">
    <property type="entry name" value="SAD_SRA"/>
    <property type="match status" value="1"/>
</dbReference>
<evidence type="ECO:0000256" key="6">
    <source>
        <dbReference type="ARBA" id="ARBA00022853"/>
    </source>
</evidence>
<dbReference type="Gene3D" id="2.170.270.10">
    <property type="entry name" value="SET domain"/>
    <property type="match status" value="1"/>
</dbReference>
<dbReference type="GO" id="GO:0005694">
    <property type="term" value="C:chromosome"/>
    <property type="evidence" value="ECO:0007669"/>
    <property type="project" value="UniProtKB-SubCell"/>
</dbReference>
<evidence type="ECO:0000259" key="12">
    <source>
        <dbReference type="PROSITE" id="PS50868"/>
    </source>
</evidence>
<dbReference type="PROSITE" id="PS50867">
    <property type="entry name" value="PRE_SET"/>
    <property type="match status" value="1"/>
</dbReference>
<sequence length="1273" mass="139425">MISISNGGLSDVSNKRPLENGYTPKYKPRKVSATRDFPPGCGPNAVPTNLKLKENVSSGAAVVEVNGGKNSEIVDAVLNNGVGIPETTNPREVEGVGNPEITNRMEVEWAKTAELPNDVKLNGLKESGKENFVESIGIKNSNVQVELPSHEAVNSPMDADIGKSLDALVEKMTAFADDMIVEIGPVEIQLQNEVEGQTHEVVTTSIQGERTESLDALVGQVTVDSISIDVEKLTPETKVIGVDFLNNMKSESSRGTKAEGHTILKELNVEAKSVLEPVASVDGVILPGRSQSLSSLSGSIKPEISIRPKDKYRRRRVSAVRDFPPNCGRNISLPAEVKKKKVTSGNDCLNRFKKVEVQPEATVLRNGSEEGASGDMLMTSQKEGLDGVERDHVKTETTEKFNYGSGRVPRAENLAGNYKTIPSREMREATVEVGHLGSKECNVGPKNSNIEKTEARRTVPGSGTMSKALHDNSIGNAGGPVRKETIVHSPDSNDKVRSAHSDFSSGNELHREVVNALMAASCCPWRKGKGALNNSDGGTSARKKRERNRKQKSKTVALDNDTKADISGGTSKKKTVFPDSSDAYRSPVSPIFMGDGIRVVYDECPAEVTPVSVTPVSMFNPALDCSDEDTAGPVGNEIVVYSPEERDKMTPCSADEVDREVVSGLMAASCGRKARKLNISRQKKSKVVAKKSNPSGKFSAGPSKKSKKVPVANDEDERHSALMLADKDGFDTPISHKPQDFDVRLPPLGPNNSSHGDVRNRVRETLRLFHAICRKLLQREEANSVPDEEGKPNKCEKIIRIDLHTAKIIKERGKEVNTEKQYLGSVPGVEVGDEFQYRVELAVVGIHRLLQGGIDWMKINKVPVATSIVASGGYADDMENADVLIYSGQGGNVIGKKKEAEDQKLERGNLALVNSVKAGTPVRVVRGWKETKLVDPLDSRPKIVTTYVYDGLYTVKNYWTETGPHGKNVFKFELRRNPGQPELAWKELKKSSKFKTRPGVCVADISGGTEPFPICAVNIIDEQKPPTFNYTSKMMYPDWYHPIPPAGCDCVGRCADSKKCSCAVRNGGEIPYNRNGAIVEVKPLVYECGPSCKCPPSCYNRATQRGLKFKLEIFKTESRGWGVRSITSIPSGSFICEYAGELLEDTEAEQRIGNDEYLFDIGQNYNDFSLNTEEPTLVEFTEGGYTIDAAQYGNIGRFINHSCSPNLYAQNVIYDHDDPRLPHVMLFAAENIPPLQELTYHYNYTVDQVRDSDGNIKVKKCYCGTAECTGRMY</sequence>
<comment type="subcellular location">
    <subcellularLocation>
        <location evidence="1">Chromosome</location>
    </subcellularLocation>
    <subcellularLocation>
        <location evidence="8">Nucleus</location>
    </subcellularLocation>
</comment>
<organism evidence="14 15">
    <name type="scientific">Penstemon smallii</name>
    <dbReference type="NCBI Taxonomy" id="265156"/>
    <lineage>
        <taxon>Eukaryota</taxon>
        <taxon>Viridiplantae</taxon>
        <taxon>Streptophyta</taxon>
        <taxon>Embryophyta</taxon>
        <taxon>Tracheophyta</taxon>
        <taxon>Spermatophyta</taxon>
        <taxon>Magnoliopsida</taxon>
        <taxon>eudicotyledons</taxon>
        <taxon>Gunneridae</taxon>
        <taxon>Pentapetalae</taxon>
        <taxon>asterids</taxon>
        <taxon>lamiids</taxon>
        <taxon>Lamiales</taxon>
        <taxon>Plantaginaceae</taxon>
        <taxon>Cheloneae</taxon>
        <taxon>Penstemon</taxon>
    </lineage>
</organism>
<dbReference type="PROSITE" id="PS51015">
    <property type="entry name" value="YDG"/>
    <property type="match status" value="1"/>
</dbReference>
<dbReference type="SMART" id="SM00317">
    <property type="entry name" value="SET"/>
    <property type="match status" value="1"/>
</dbReference>
<dbReference type="GO" id="GO:0008168">
    <property type="term" value="F:methyltransferase activity"/>
    <property type="evidence" value="ECO:0007669"/>
    <property type="project" value="UniProtKB-KW"/>
</dbReference>
<feature type="domain" description="Pre-SET" evidence="11">
    <location>
        <begin position="1046"/>
        <end position="1106"/>
    </location>
</feature>
<dbReference type="PROSITE" id="PS50280">
    <property type="entry name" value="SET"/>
    <property type="match status" value="1"/>
</dbReference>
<keyword evidence="2" id="KW-0158">Chromosome</keyword>
<dbReference type="InterPro" id="IPR051357">
    <property type="entry name" value="H3K9_HMTase_SUVAR3-9"/>
</dbReference>
<keyword evidence="5" id="KW-0949">S-adenosyl-L-methionine</keyword>
<dbReference type="AlphaFoldDB" id="A0ABD3U4Z5"/>